<keyword evidence="2" id="KW-0614">Plasmid</keyword>
<proteinExistence type="predicted"/>
<dbReference type="AlphaFoldDB" id="W0RS97"/>
<keyword evidence="1" id="KW-0808">Transferase</keyword>
<dbReference type="HOGENOM" id="CLU_828351_0_0_0"/>
<dbReference type="OrthoDB" id="9787662at2"/>
<geneLocation type="plasmid" evidence="2 3">
    <name>2</name>
</geneLocation>
<dbReference type="EMBL" id="CP007130">
    <property type="protein sequence ID" value="AHG93854.1"/>
    <property type="molecule type" value="Genomic_DNA"/>
</dbReference>
<evidence type="ECO:0000313" key="3">
    <source>
        <dbReference type="Proteomes" id="UP000019151"/>
    </source>
</evidence>
<dbReference type="RefSeq" id="WP_025415144.1">
    <property type="nucleotide sequence ID" value="NZ_CP007130.1"/>
</dbReference>
<protein>
    <recommendedName>
        <fullName evidence="4">Methyltransferase type 11</fullName>
    </recommendedName>
</protein>
<dbReference type="InterPro" id="IPR029063">
    <property type="entry name" value="SAM-dependent_MTases_sf"/>
</dbReference>
<dbReference type="PANTHER" id="PTHR43861">
    <property type="entry name" value="TRANS-ACONITATE 2-METHYLTRANSFERASE-RELATED"/>
    <property type="match status" value="1"/>
</dbReference>
<organism evidence="2 3">
    <name type="scientific">Gemmatirosa kalamazoonensis</name>
    <dbReference type="NCBI Taxonomy" id="861299"/>
    <lineage>
        <taxon>Bacteria</taxon>
        <taxon>Pseudomonadati</taxon>
        <taxon>Gemmatimonadota</taxon>
        <taxon>Gemmatimonadia</taxon>
        <taxon>Gemmatimonadales</taxon>
        <taxon>Gemmatimonadaceae</taxon>
        <taxon>Gemmatirosa</taxon>
    </lineage>
</organism>
<keyword evidence="3" id="KW-1185">Reference proteome</keyword>
<sequence length="335" mass="36580">MTTATYELTACPVCGHAPGDTLADGDALRAEQERLWAFHDARLRPGVPVERLVDRVAFSQRLPLGLARCAQCTLVYRNPRERDIALREAYADEAVEADALRALHDTQRDAYGAQAERLEEVLGRRGRVLEVGSYVGGFLAAAARRGWRATGIDINAAALAVAREAVGDDVEVEEADLDGYAARGDTVAGAFDAVAVWNCFEQLPDPRGAAHRTAALLGAGGVLALRVPNGAFYAAIRERLDGPLGPVAERLLAHNNLLAFPYRHGFTPGSLRRLLEPLGFEVVRVYGDALVPIADEWTRPWAAWEERLLKGALRLLAGDEAEWAPWLEVYARRRA</sequence>
<dbReference type="SUPFAM" id="SSF53335">
    <property type="entry name" value="S-adenosyl-L-methionine-dependent methyltransferases"/>
    <property type="match status" value="1"/>
</dbReference>
<reference evidence="2 3" key="1">
    <citation type="journal article" date="2014" name="Genome Announc.">
        <title>Genome Sequence and Methylome of Soil Bacterium Gemmatirosa kalamazoonensis KBS708T, a Member of the Rarely Cultivated Gemmatimonadetes Phylum.</title>
        <authorList>
            <person name="Debruyn J.M."/>
            <person name="Radosevich M."/>
            <person name="Wommack K.E."/>
            <person name="Polson S.W."/>
            <person name="Hauser L.J."/>
            <person name="Fawaz M.N."/>
            <person name="Korlach J."/>
            <person name="Tsai Y.C."/>
        </authorList>
    </citation>
    <scope>NUCLEOTIDE SEQUENCE [LARGE SCALE GENOMIC DNA]</scope>
    <source>
        <strain evidence="2 3">KBS708</strain>
        <plasmid evidence="3">Plasmid 2</plasmid>
    </source>
</reference>
<dbReference type="Proteomes" id="UP000019151">
    <property type="component" value="Plasmid 2"/>
</dbReference>
<dbReference type="Pfam" id="PF13489">
    <property type="entry name" value="Methyltransf_23"/>
    <property type="match status" value="1"/>
</dbReference>
<name>W0RS97_9BACT</name>
<evidence type="ECO:0008006" key="4">
    <source>
        <dbReference type="Google" id="ProtNLM"/>
    </source>
</evidence>
<dbReference type="InParanoid" id="W0RS97"/>
<dbReference type="PANTHER" id="PTHR43861:SF3">
    <property type="entry name" value="PUTATIVE (AFU_ORTHOLOGUE AFUA_2G14390)-RELATED"/>
    <property type="match status" value="1"/>
</dbReference>
<evidence type="ECO:0000313" key="2">
    <source>
        <dbReference type="EMBL" id="AHG93854.1"/>
    </source>
</evidence>
<dbReference type="KEGG" id="gba:J421_6319"/>
<dbReference type="eggNOG" id="COG2227">
    <property type="taxonomic scope" value="Bacteria"/>
</dbReference>
<evidence type="ECO:0000256" key="1">
    <source>
        <dbReference type="ARBA" id="ARBA00022679"/>
    </source>
</evidence>
<dbReference type="Gene3D" id="3.40.50.150">
    <property type="entry name" value="Vaccinia Virus protein VP39"/>
    <property type="match status" value="1"/>
</dbReference>
<gene>
    <name evidence="2" type="ORF">J421_6319</name>
</gene>
<dbReference type="GO" id="GO:0016740">
    <property type="term" value="F:transferase activity"/>
    <property type="evidence" value="ECO:0007669"/>
    <property type="project" value="UniProtKB-KW"/>
</dbReference>
<accession>W0RS97</accession>